<feature type="compositionally biased region" description="Basic and acidic residues" evidence="1">
    <location>
        <begin position="28"/>
        <end position="47"/>
    </location>
</feature>
<dbReference type="PROSITE" id="PS51257">
    <property type="entry name" value="PROKAR_LIPOPROTEIN"/>
    <property type="match status" value="1"/>
</dbReference>
<evidence type="ECO:0000256" key="2">
    <source>
        <dbReference type="SAM" id="SignalP"/>
    </source>
</evidence>
<feature type="region of interest" description="Disordered" evidence="1">
    <location>
        <begin position="28"/>
        <end position="57"/>
    </location>
</feature>
<dbReference type="Proteomes" id="UP000215459">
    <property type="component" value="Unassembled WGS sequence"/>
</dbReference>
<evidence type="ECO:0000256" key="1">
    <source>
        <dbReference type="SAM" id="MobiDB-lite"/>
    </source>
</evidence>
<dbReference type="RefSeq" id="WP_094264730.1">
    <property type="nucleotide sequence ID" value="NZ_NOWF01000006.1"/>
</dbReference>
<evidence type="ECO:0008006" key="5">
    <source>
        <dbReference type="Google" id="ProtNLM"/>
    </source>
</evidence>
<keyword evidence="2" id="KW-0732">Signal</keyword>
<organism evidence="3 4">
    <name type="scientific">Paludifilum halophilum</name>
    <dbReference type="NCBI Taxonomy" id="1642702"/>
    <lineage>
        <taxon>Bacteria</taxon>
        <taxon>Bacillati</taxon>
        <taxon>Bacillota</taxon>
        <taxon>Bacilli</taxon>
        <taxon>Bacillales</taxon>
        <taxon>Thermoactinomycetaceae</taxon>
        <taxon>Paludifilum</taxon>
    </lineage>
</organism>
<dbReference type="AlphaFoldDB" id="A0A235B5C4"/>
<feature type="signal peptide" evidence="2">
    <location>
        <begin position="1"/>
        <end position="22"/>
    </location>
</feature>
<keyword evidence="4" id="KW-1185">Reference proteome</keyword>
<proteinExistence type="predicted"/>
<gene>
    <name evidence="3" type="ORF">CHM34_11385</name>
</gene>
<dbReference type="OrthoDB" id="2991525at2"/>
<evidence type="ECO:0000313" key="3">
    <source>
        <dbReference type="EMBL" id="OYD07494.1"/>
    </source>
</evidence>
<feature type="chain" id="PRO_5039427893" description="Lipoprotein" evidence="2">
    <location>
        <begin position="23"/>
        <end position="180"/>
    </location>
</feature>
<evidence type="ECO:0000313" key="4">
    <source>
        <dbReference type="Proteomes" id="UP000215459"/>
    </source>
</evidence>
<comment type="caution">
    <text evidence="3">The sequence shown here is derived from an EMBL/GenBank/DDBJ whole genome shotgun (WGS) entry which is preliminary data.</text>
</comment>
<reference evidence="3 4" key="1">
    <citation type="submission" date="2017-07" db="EMBL/GenBank/DDBJ databases">
        <title>The genome sequence of Paludifilum halophilum highlights mechanisms for microbial adaptation to high salt environemnts.</title>
        <authorList>
            <person name="Belbahri L."/>
        </authorList>
    </citation>
    <scope>NUCLEOTIDE SEQUENCE [LARGE SCALE GENOMIC DNA]</scope>
    <source>
        <strain evidence="3 4">DSM 102817</strain>
    </source>
</reference>
<name>A0A235B5C4_9BACL</name>
<protein>
    <recommendedName>
        <fullName evidence="5">Lipoprotein</fullName>
    </recommendedName>
</protein>
<accession>A0A235B5C4</accession>
<sequence>MARKWIGFLSAGFMIFLLTGCAALMSDEGKDEEKKGEEAKAEEKKEENEEIEGAQAANETFEEIEFQPINWIMGAPDRQPKGGFWVYTKEKHPGNISDSFDWDQNDVLLVQISDKKHYGKKLVPKALQVLDDDVVKVVVKLDEDGSEGKAPRRYIKVDKGALDGKKFIVETQDGERLTAK</sequence>
<dbReference type="EMBL" id="NOWF01000006">
    <property type="protein sequence ID" value="OYD07494.1"/>
    <property type="molecule type" value="Genomic_DNA"/>
</dbReference>